<evidence type="ECO:0000313" key="2">
    <source>
        <dbReference type="Proteomes" id="UP000184148"/>
    </source>
</evidence>
<dbReference type="EMBL" id="FQUY01000001">
    <property type="protein sequence ID" value="SHE29793.1"/>
    <property type="molecule type" value="Genomic_DNA"/>
</dbReference>
<accession>A0A1M4SC16</accession>
<dbReference type="Proteomes" id="UP000184148">
    <property type="component" value="Unassembled WGS sequence"/>
</dbReference>
<name>A0A1M4SC16_9FIRM</name>
<dbReference type="OrthoDB" id="1786301at2"/>
<dbReference type="RefSeq" id="WP_084127600.1">
    <property type="nucleotide sequence ID" value="NZ_FQUY01000001.1"/>
</dbReference>
<gene>
    <name evidence="1" type="ORF">SAMN02745133_00063</name>
</gene>
<sequence>MIDSIDSLDNKANRMCHVSSGISKPTVLKGHHVFLNALPWSWTPRPTNEAFLHYDVEILDSGTPRGIAFAVYIVCPTSLRIDSDAICLAMDCDKLKYYTDRASKPVILVVVDTAKESAFWLLIQEYIHGVLAKKTPGWREQKTVSLHIPLNQELTTSLEQLKKAVCYGLELLYMNHFYRFYQKFSSRINQFFNSPEEMELAMKVESSRHYAKQLLTTKDKCSCSSTSGHSCSSCRETDNFNHFTLQSDLKIQASLEKAQNMKVLDPKENRTAYYCISHALDIFGDRASAGVRYTAQGEMVFYDYLLHFLKAFDSMGTQAMVHLTHTDDYRRYFKAIEELTDIINRALEEGELIAASVLTIRLADTYLFATPYLIRTFGQEISAPLMDFAQSLLLLAHKMASLVESPDHVIQ</sequence>
<reference evidence="2" key="1">
    <citation type="submission" date="2016-11" db="EMBL/GenBank/DDBJ databases">
        <authorList>
            <person name="Varghese N."/>
            <person name="Submissions S."/>
        </authorList>
    </citation>
    <scope>NUCLEOTIDE SEQUENCE [LARGE SCALE GENOMIC DNA]</scope>
    <source>
        <strain evidence="2">DSM 12395</strain>
    </source>
</reference>
<keyword evidence="2" id="KW-1185">Reference proteome</keyword>
<evidence type="ECO:0000313" key="1">
    <source>
        <dbReference type="EMBL" id="SHE29793.1"/>
    </source>
</evidence>
<protein>
    <submittedName>
        <fullName evidence="1">Uncharacterized protein</fullName>
    </submittedName>
</protein>
<proteinExistence type="predicted"/>
<organism evidence="1 2">
    <name type="scientific">Desulforamulus putei DSM 12395</name>
    <dbReference type="NCBI Taxonomy" id="1121429"/>
    <lineage>
        <taxon>Bacteria</taxon>
        <taxon>Bacillati</taxon>
        <taxon>Bacillota</taxon>
        <taxon>Clostridia</taxon>
        <taxon>Eubacteriales</taxon>
        <taxon>Peptococcaceae</taxon>
        <taxon>Desulforamulus</taxon>
    </lineage>
</organism>
<dbReference type="AlphaFoldDB" id="A0A1M4SC16"/>